<dbReference type="Gene3D" id="3.80.10.10">
    <property type="entry name" value="Ribonuclease Inhibitor"/>
    <property type="match status" value="1"/>
</dbReference>
<gene>
    <name evidence="4" type="ORF">HHUSO_G14679</name>
</gene>
<evidence type="ECO:0000256" key="3">
    <source>
        <dbReference type="SAM" id="Coils"/>
    </source>
</evidence>
<evidence type="ECO:0000313" key="5">
    <source>
        <dbReference type="Proteomes" id="UP001369086"/>
    </source>
</evidence>
<dbReference type="InterPro" id="IPR045347">
    <property type="entry name" value="HIND"/>
</dbReference>
<dbReference type="PANTHER" id="PTHR18849:SF0">
    <property type="entry name" value="CILIA- AND FLAGELLA-ASSOCIATED PROTEIN 410-RELATED"/>
    <property type="match status" value="1"/>
</dbReference>
<dbReference type="Proteomes" id="UP001369086">
    <property type="component" value="Unassembled WGS sequence"/>
</dbReference>
<keyword evidence="1" id="KW-0433">Leucine-rich repeat</keyword>
<evidence type="ECO:0000313" key="4">
    <source>
        <dbReference type="EMBL" id="KAK6483239.1"/>
    </source>
</evidence>
<feature type="coiled-coil region" evidence="3">
    <location>
        <begin position="231"/>
        <end position="258"/>
    </location>
</feature>
<organism evidence="4 5">
    <name type="scientific">Huso huso</name>
    <name type="common">Beluga</name>
    <name type="synonym">Acipenser huso</name>
    <dbReference type="NCBI Taxonomy" id="61971"/>
    <lineage>
        <taxon>Eukaryota</taxon>
        <taxon>Metazoa</taxon>
        <taxon>Chordata</taxon>
        <taxon>Craniata</taxon>
        <taxon>Vertebrata</taxon>
        <taxon>Euteleostomi</taxon>
        <taxon>Actinopterygii</taxon>
        <taxon>Chondrostei</taxon>
        <taxon>Acipenseriformes</taxon>
        <taxon>Acipenseridae</taxon>
        <taxon>Huso</taxon>
    </lineage>
</organism>
<name>A0ABR0ZES5_HUSHU</name>
<dbReference type="EMBL" id="JAHFZB010000012">
    <property type="protein sequence ID" value="KAK6483239.1"/>
    <property type="molecule type" value="Genomic_DNA"/>
</dbReference>
<keyword evidence="5" id="KW-1185">Reference proteome</keyword>
<proteinExistence type="predicted"/>
<dbReference type="InterPro" id="IPR032675">
    <property type="entry name" value="LRR_dom_sf"/>
</dbReference>
<sequence>MKLTRKLVLARAKASDLESVKKLNCWGSNLVDISIFTEIPNIEVLTLSANKISSLEHISQCHNLTELYLRKNNICNISELYYLKPLTRLRVLWLSENPCCGPDSQKFRLTVLRNLPNLQKLDNQAVTEEELSRALEEGEEITAPPLWEGTGNGVPLFPEEQSLTDQSMDTENDPLNFSMEETNKIREQLGMKPLTRDKFPSFTSPKVVRPTLGKKNNVLNAVLLLLKDLDAESLEVVRKTAENRLHTLQRKEAQLDIQEVFKQ</sequence>
<keyword evidence="3" id="KW-0175">Coiled coil</keyword>
<dbReference type="PANTHER" id="PTHR18849">
    <property type="entry name" value="LEUCINE RICH REPEAT PROTEIN"/>
    <property type="match status" value="1"/>
</dbReference>
<dbReference type="SUPFAM" id="SSF52058">
    <property type="entry name" value="L domain-like"/>
    <property type="match status" value="1"/>
</dbReference>
<protein>
    <submittedName>
        <fullName evidence="4">Cilia- and flagella-associated protein 410-like</fullName>
    </submittedName>
</protein>
<comment type="caution">
    <text evidence="4">The sequence shown here is derived from an EMBL/GenBank/DDBJ whole genome shotgun (WGS) entry which is preliminary data.</text>
</comment>
<accession>A0ABR0ZES5</accession>
<dbReference type="InterPro" id="IPR001611">
    <property type="entry name" value="Leu-rich_rpt"/>
</dbReference>
<evidence type="ECO:0000256" key="2">
    <source>
        <dbReference type="ARBA" id="ARBA00022737"/>
    </source>
</evidence>
<keyword evidence="2" id="KW-0677">Repeat</keyword>
<dbReference type="Pfam" id="PF12799">
    <property type="entry name" value="LRR_4"/>
    <property type="match status" value="1"/>
</dbReference>
<dbReference type="InterPro" id="IPR025875">
    <property type="entry name" value="Leu-rich_rpt_4"/>
</dbReference>
<dbReference type="Pfam" id="PF19252">
    <property type="entry name" value="HIND"/>
    <property type="match status" value="1"/>
</dbReference>
<reference evidence="4 5" key="1">
    <citation type="submission" date="2021-05" db="EMBL/GenBank/DDBJ databases">
        <authorList>
            <person name="Zahm M."/>
            <person name="Klopp C."/>
            <person name="Cabau C."/>
            <person name="Kuhl H."/>
            <person name="Suciu R."/>
            <person name="Ciorpac M."/>
            <person name="Holostenco D."/>
            <person name="Gessner J."/>
            <person name="Wuertz S."/>
            <person name="Hohne C."/>
            <person name="Stock M."/>
            <person name="Gislard M."/>
            <person name="Lluch J."/>
            <person name="Milhes M."/>
            <person name="Lampietro C."/>
            <person name="Lopez Roques C."/>
            <person name="Donnadieu C."/>
            <person name="Du K."/>
            <person name="Schartl M."/>
            <person name="Guiguen Y."/>
        </authorList>
    </citation>
    <scope>NUCLEOTIDE SEQUENCE [LARGE SCALE GENOMIC DNA]</scope>
    <source>
        <strain evidence="4">Hh-F2</strain>
        <tissue evidence="4">Blood</tissue>
    </source>
</reference>
<dbReference type="PROSITE" id="PS51450">
    <property type="entry name" value="LRR"/>
    <property type="match status" value="2"/>
</dbReference>
<evidence type="ECO:0000256" key="1">
    <source>
        <dbReference type="ARBA" id="ARBA00022614"/>
    </source>
</evidence>